<dbReference type="OrthoDB" id="9800643at2"/>
<dbReference type="Pfam" id="PF05175">
    <property type="entry name" value="MTS"/>
    <property type="match status" value="1"/>
</dbReference>
<dbReference type="InterPro" id="IPR002052">
    <property type="entry name" value="DNA_methylase_N6_adenine_CS"/>
</dbReference>
<dbReference type="SUPFAM" id="SSF53335">
    <property type="entry name" value="S-adenosyl-L-methionine-dependent methyltransferases"/>
    <property type="match status" value="1"/>
</dbReference>
<dbReference type="NCBIfam" id="TIGR00536">
    <property type="entry name" value="hemK_fam"/>
    <property type="match status" value="1"/>
</dbReference>
<evidence type="ECO:0000313" key="9">
    <source>
        <dbReference type="Proteomes" id="UP000238949"/>
    </source>
</evidence>
<evidence type="ECO:0000259" key="6">
    <source>
        <dbReference type="Pfam" id="PF05175"/>
    </source>
</evidence>
<comment type="similarity">
    <text evidence="5">Belongs to the protein N5-glutamine methyltransferase family. PrmC subfamily.</text>
</comment>
<reference evidence="9" key="1">
    <citation type="journal article" date="2020" name="Int. J. Syst. Evol. Microbiol.">
        <title>Alteromonas alba sp. nov., a marine bacterium isolated from the seawater of the West Pacific Ocean.</title>
        <authorList>
            <person name="Sun C."/>
            <person name="Wu Y.-H."/>
            <person name="Xamxidin M."/>
            <person name="Cheng H."/>
            <person name="Xu X.-W."/>
        </authorList>
    </citation>
    <scope>NUCLEOTIDE SEQUENCE [LARGE SCALE GENOMIC DNA]</scope>
    <source>
        <strain evidence="9">190</strain>
    </source>
</reference>
<dbReference type="GO" id="GO:0102559">
    <property type="term" value="F:peptide chain release factor N(5)-glutamine methyltransferase activity"/>
    <property type="evidence" value="ECO:0007669"/>
    <property type="project" value="UniProtKB-EC"/>
</dbReference>
<dbReference type="EC" id="2.1.1.297" evidence="5"/>
<evidence type="ECO:0000256" key="4">
    <source>
        <dbReference type="ARBA" id="ARBA00048391"/>
    </source>
</evidence>
<dbReference type="GO" id="GO:0032259">
    <property type="term" value="P:methylation"/>
    <property type="evidence" value="ECO:0007669"/>
    <property type="project" value="UniProtKB-KW"/>
</dbReference>
<dbReference type="HAMAP" id="MF_02126">
    <property type="entry name" value="RF_methyltr_PrmC"/>
    <property type="match status" value="1"/>
</dbReference>
<evidence type="ECO:0000256" key="2">
    <source>
        <dbReference type="ARBA" id="ARBA00022679"/>
    </source>
</evidence>
<comment type="caution">
    <text evidence="8">The sequence shown here is derived from an EMBL/GenBank/DDBJ whole genome shotgun (WGS) entry which is preliminary data.</text>
</comment>
<dbReference type="AlphaFoldDB" id="A0A2S9V7S9"/>
<dbReference type="EMBL" id="PVNP01000186">
    <property type="protein sequence ID" value="PRO72492.1"/>
    <property type="molecule type" value="Genomic_DNA"/>
</dbReference>
<dbReference type="CDD" id="cd02440">
    <property type="entry name" value="AdoMet_MTases"/>
    <property type="match status" value="1"/>
</dbReference>
<dbReference type="InterPro" id="IPR004556">
    <property type="entry name" value="HemK-like"/>
</dbReference>
<dbReference type="Gene3D" id="3.40.50.150">
    <property type="entry name" value="Vaccinia Virus protein VP39"/>
    <property type="match status" value="1"/>
</dbReference>
<feature type="binding site" evidence="5">
    <location>
        <position position="192"/>
    </location>
    <ligand>
        <name>S-adenosyl-L-methionine</name>
        <dbReference type="ChEBI" id="CHEBI:59789"/>
    </ligand>
</feature>
<feature type="binding site" evidence="5">
    <location>
        <position position="176"/>
    </location>
    <ligand>
        <name>S-adenosyl-L-methionine</name>
        <dbReference type="ChEBI" id="CHEBI:59789"/>
    </ligand>
</feature>
<proteinExistence type="inferred from homology"/>
<dbReference type="InterPro" id="IPR050320">
    <property type="entry name" value="N5-glutamine_MTase"/>
</dbReference>
<evidence type="ECO:0000256" key="1">
    <source>
        <dbReference type="ARBA" id="ARBA00022603"/>
    </source>
</evidence>
<evidence type="ECO:0000313" key="8">
    <source>
        <dbReference type="EMBL" id="PRO72492.1"/>
    </source>
</evidence>
<gene>
    <name evidence="5 8" type="primary">prmC</name>
    <name evidence="8" type="ORF">C6Y40_16425</name>
</gene>
<sequence length="287" mass="31704">MDCEDSDAVTIAQALAWASAELQDGESPAVDSRVLLCAVLDCERTYLFTWPDKALSEAQYTRFKNLIAKRREGYPVAYLTGTRDFWSLTLNVNESTLIPRPETELLVETALALELPESACVCDLGTGTGAIALALKTEQPAWQVTGVDRIAEALELAAANAQLNGQLEVNWLLSHWFAELPTDSRFDLIVTNPPYVESDSEYLQQGDVRFEPVSALTAGADGLEDIREIIQSAPDFLSPDSWLLIEHGYTQHESIKTLFAERGFSACRGINDLNGLPRITLAQWHKS</sequence>
<keyword evidence="9" id="KW-1185">Reference proteome</keyword>
<keyword evidence="1 5" id="KW-0489">Methyltransferase</keyword>
<keyword evidence="2 5" id="KW-0808">Transferase</keyword>
<dbReference type="InterPro" id="IPR019874">
    <property type="entry name" value="RF_methyltr_PrmC"/>
</dbReference>
<name>A0A2S9V7S9_9ALTE</name>
<accession>A0A2S9V7S9</accession>
<organism evidence="8 9">
    <name type="scientific">Alteromonas alba</name>
    <dbReference type="NCBI Taxonomy" id="2079529"/>
    <lineage>
        <taxon>Bacteria</taxon>
        <taxon>Pseudomonadati</taxon>
        <taxon>Pseudomonadota</taxon>
        <taxon>Gammaproteobacteria</taxon>
        <taxon>Alteromonadales</taxon>
        <taxon>Alteromonadaceae</taxon>
        <taxon>Alteromonas/Salinimonas group</taxon>
        <taxon>Alteromonas</taxon>
    </lineage>
</organism>
<feature type="domain" description="Methyltransferase small" evidence="6">
    <location>
        <begin position="103"/>
        <end position="199"/>
    </location>
</feature>
<dbReference type="Proteomes" id="UP000238949">
    <property type="component" value="Unassembled WGS sequence"/>
</dbReference>
<dbReference type="NCBIfam" id="TIGR03534">
    <property type="entry name" value="RF_mod_PrmC"/>
    <property type="match status" value="1"/>
</dbReference>
<dbReference type="InterPro" id="IPR029063">
    <property type="entry name" value="SAM-dependent_MTases_sf"/>
</dbReference>
<dbReference type="PROSITE" id="PS00092">
    <property type="entry name" value="N6_MTASE"/>
    <property type="match status" value="1"/>
</dbReference>
<evidence type="ECO:0000256" key="5">
    <source>
        <dbReference type="HAMAP-Rule" id="MF_02126"/>
    </source>
</evidence>
<dbReference type="PANTHER" id="PTHR18895:SF74">
    <property type="entry name" value="MTRF1L RELEASE FACTOR GLUTAMINE METHYLTRANSFERASE"/>
    <property type="match status" value="1"/>
</dbReference>
<feature type="binding site" evidence="5">
    <location>
        <begin position="125"/>
        <end position="129"/>
    </location>
    <ligand>
        <name>S-adenosyl-L-methionine</name>
        <dbReference type="ChEBI" id="CHEBI:59789"/>
    </ligand>
</feature>
<dbReference type="Pfam" id="PF17827">
    <property type="entry name" value="PrmC_N"/>
    <property type="match status" value="1"/>
</dbReference>
<dbReference type="RefSeq" id="WP_105935497.1">
    <property type="nucleotide sequence ID" value="NZ_PVNP01000186.1"/>
</dbReference>
<protein>
    <recommendedName>
        <fullName evidence="5">Release factor glutamine methyltransferase</fullName>
        <shortName evidence="5">RF MTase</shortName>
        <ecNumber evidence="5">2.1.1.297</ecNumber>
    </recommendedName>
    <alternativeName>
        <fullName evidence="5">N5-glutamine methyltransferase PrmC</fullName>
    </alternativeName>
    <alternativeName>
        <fullName evidence="5">Protein-(glutamine-N5) MTase PrmC</fullName>
    </alternativeName>
    <alternativeName>
        <fullName evidence="5">Protein-glutamine N-methyltransferase PrmC</fullName>
    </alternativeName>
</protein>
<dbReference type="Gene3D" id="1.10.8.10">
    <property type="entry name" value="DNA helicase RuvA subunit, C-terminal domain"/>
    <property type="match status" value="1"/>
</dbReference>
<keyword evidence="3 5" id="KW-0949">S-adenosyl-L-methionine</keyword>
<evidence type="ECO:0000259" key="7">
    <source>
        <dbReference type="Pfam" id="PF17827"/>
    </source>
</evidence>
<dbReference type="GO" id="GO:0003676">
    <property type="term" value="F:nucleic acid binding"/>
    <property type="evidence" value="ECO:0007669"/>
    <property type="project" value="InterPro"/>
</dbReference>
<dbReference type="FunFam" id="3.40.50.150:FF:000053">
    <property type="entry name" value="Release factor glutamine methyltransferase"/>
    <property type="match status" value="1"/>
</dbReference>
<dbReference type="PANTHER" id="PTHR18895">
    <property type="entry name" value="HEMK METHYLTRANSFERASE"/>
    <property type="match status" value="1"/>
</dbReference>
<dbReference type="InterPro" id="IPR007848">
    <property type="entry name" value="Small_mtfrase_dom"/>
</dbReference>
<comment type="catalytic activity">
    <reaction evidence="4 5">
        <text>L-glutaminyl-[peptide chain release factor] + S-adenosyl-L-methionine = N(5)-methyl-L-glutaminyl-[peptide chain release factor] + S-adenosyl-L-homocysteine + H(+)</text>
        <dbReference type="Rhea" id="RHEA:42896"/>
        <dbReference type="Rhea" id="RHEA-COMP:10271"/>
        <dbReference type="Rhea" id="RHEA-COMP:10272"/>
        <dbReference type="ChEBI" id="CHEBI:15378"/>
        <dbReference type="ChEBI" id="CHEBI:30011"/>
        <dbReference type="ChEBI" id="CHEBI:57856"/>
        <dbReference type="ChEBI" id="CHEBI:59789"/>
        <dbReference type="ChEBI" id="CHEBI:61891"/>
        <dbReference type="EC" id="2.1.1.297"/>
    </reaction>
</comment>
<comment type="function">
    <text evidence="5">Methylates the class 1 translation termination release factors RF1/PrfA and RF2/PrfB on the glutamine residue of the universally conserved GGQ motif.</text>
</comment>
<feature type="binding site" evidence="5">
    <location>
        <position position="148"/>
    </location>
    <ligand>
        <name>S-adenosyl-L-methionine</name>
        <dbReference type="ChEBI" id="CHEBI:59789"/>
    </ligand>
</feature>
<feature type="binding site" evidence="5">
    <location>
        <begin position="192"/>
        <end position="195"/>
    </location>
    <ligand>
        <name>substrate</name>
    </ligand>
</feature>
<dbReference type="InterPro" id="IPR040758">
    <property type="entry name" value="PrmC_N"/>
</dbReference>
<feature type="domain" description="Release factor glutamine methyltransferase N-terminal" evidence="7">
    <location>
        <begin position="13"/>
        <end position="81"/>
    </location>
</feature>
<evidence type="ECO:0000256" key="3">
    <source>
        <dbReference type="ARBA" id="ARBA00022691"/>
    </source>
</evidence>